<evidence type="ECO:0000256" key="8">
    <source>
        <dbReference type="SAM" id="SignalP"/>
    </source>
</evidence>
<protein>
    <recommendedName>
        <fullName evidence="6">Lipoprotein</fullName>
    </recommendedName>
</protein>
<evidence type="ECO:0000313" key="10">
    <source>
        <dbReference type="Proteomes" id="UP000656813"/>
    </source>
</evidence>
<proteinExistence type="inferred from homology"/>
<dbReference type="Gene3D" id="3.40.190.10">
    <property type="entry name" value="Periplasmic binding protein-like II"/>
    <property type="match status" value="2"/>
</dbReference>
<dbReference type="SUPFAM" id="SSF53850">
    <property type="entry name" value="Periplasmic binding protein-like II"/>
    <property type="match status" value="1"/>
</dbReference>
<dbReference type="InterPro" id="IPR004872">
    <property type="entry name" value="Lipoprotein_NlpA"/>
</dbReference>
<evidence type="ECO:0000256" key="6">
    <source>
        <dbReference type="PIRNR" id="PIRNR002854"/>
    </source>
</evidence>
<dbReference type="PANTHER" id="PTHR30429:SF3">
    <property type="entry name" value="LIPOPROTEIN"/>
    <property type="match status" value="1"/>
</dbReference>
<evidence type="ECO:0000256" key="3">
    <source>
        <dbReference type="ARBA" id="ARBA00023136"/>
    </source>
</evidence>
<dbReference type="PIRSF" id="PIRSF002854">
    <property type="entry name" value="MetQ"/>
    <property type="match status" value="1"/>
</dbReference>
<accession>A0A8J2ZXK3</accession>
<keyword evidence="4" id="KW-0564">Palmitate</keyword>
<comment type="subcellular location">
    <subcellularLocation>
        <location evidence="1">Membrane</location>
        <topology evidence="1">Lipid-anchor</topology>
    </subcellularLocation>
</comment>
<evidence type="ECO:0000313" key="9">
    <source>
        <dbReference type="EMBL" id="GGH84353.1"/>
    </source>
</evidence>
<name>A0A8J2ZXK3_9BACL</name>
<keyword evidence="3" id="KW-0472">Membrane</keyword>
<dbReference type="RefSeq" id="WP_188497929.1">
    <property type="nucleotide sequence ID" value="NZ_BMFV01000021.1"/>
</dbReference>
<dbReference type="PANTHER" id="PTHR30429">
    <property type="entry name" value="D-METHIONINE-BINDING LIPOPROTEIN METQ"/>
    <property type="match status" value="1"/>
</dbReference>
<sequence length="283" mass="30933">MKKSLFALILVLVLIVTAACGSSKESKNESSSSSGKETTVKVGISPAELPTWNLVKKLAAKENINIKIVKFSDYVQPNIALNNGDIDLNAFQTVIYFDAFKEQHHLDLTAIGTTAIWPMGIYSKKVKDIKDIKDGDQIIVPNDATNLSRALALLQKAGLIKLSSKFTGTEGMESIKENPKHLKITPVEAGQTPRGLDDATASIINCDMAINAGLNPTSDPIFHEDASNNAYVNIIAAHTKNKDNKTYQKIVDIFQKKEVSDFIKKQYKGAAIPVTKPVSELKY</sequence>
<evidence type="ECO:0000256" key="4">
    <source>
        <dbReference type="ARBA" id="ARBA00023139"/>
    </source>
</evidence>
<keyword evidence="2 8" id="KW-0732">Signal</keyword>
<dbReference type="EMBL" id="BMFV01000021">
    <property type="protein sequence ID" value="GGH84353.1"/>
    <property type="molecule type" value="Genomic_DNA"/>
</dbReference>
<feature type="chain" id="PRO_5039591005" description="Lipoprotein" evidence="8">
    <location>
        <begin position="19"/>
        <end position="283"/>
    </location>
</feature>
<reference evidence="9" key="1">
    <citation type="journal article" date="2014" name="Int. J. Syst. Evol. Microbiol.">
        <title>Complete genome sequence of Corynebacterium casei LMG S-19264T (=DSM 44701T), isolated from a smear-ripened cheese.</title>
        <authorList>
            <consortium name="US DOE Joint Genome Institute (JGI-PGF)"/>
            <person name="Walter F."/>
            <person name="Albersmeier A."/>
            <person name="Kalinowski J."/>
            <person name="Ruckert C."/>
        </authorList>
    </citation>
    <scope>NUCLEOTIDE SEQUENCE</scope>
    <source>
        <strain evidence="9">CGMCC 1.12777</strain>
    </source>
</reference>
<keyword evidence="5 6" id="KW-0449">Lipoprotein</keyword>
<dbReference type="GO" id="GO:0016020">
    <property type="term" value="C:membrane"/>
    <property type="evidence" value="ECO:0007669"/>
    <property type="project" value="UniProtKB-SubCell"/>
</dbReference>
<dbReference type="Proteomes" id="UP000656813">
    <property type="component" value="Unassembled WGS sequence"/>
</dbReference>
<comment type="similarity">
    <text evidence="6">Belongs to the nlpA lipoprotein family.</text>
</comment>
<evidence type="ECO:0000256" key="5">
    <source>
        <dbReference type="ARBA" id="ARBA00023288"/>
    </source>
</evidence>
<keyword evidence="10" id="KW-1185">Reference proteome</keyword>
<evidence type="ECO:0000256" key="7">
    <source>
        <dbReference type="PIRSR" id="PIRSR002854-1"/>
    </source>
</evidence>
<dbReference type="Pfam" id="PF03180">
    <property type="entry name" value="Lipoprotein_9"/>
    <property type="match status" value="1"/>
</dbReference>
<reference evidence="9" key="2">
    <citation type="submission" date="2020-09" db="EMBL/GenBank/DDBJ databases">
        <authorList>
            <person name="Sun Q."/>
            <person name="Zhou Y."/>
        </authorList>
    </citation>
    <scope>NUCLEOTIDE SEQUENCE</scope>
    <source>
        <strain evidence="9">CGMCC 1.12777</strain>
    </source>
</reference>
<dbReference type="PROSITE" id="PS51257">
    <property type="entry name" value="PROKAR_LIPOPROTEIN"/>
    <property type="match status" value="1"/>
</dbReference>
<evidence type="ECO:0000256" key="2">
    <source>
        <dbReference type="ARBA" id="ARBA00022729"/>
    </source>
</evidence>
<evidence type="ECO:0000256" key="1">
    <source>
        <dbReference type="ARBA" id="ARBA00004635"/>
    </source>
</evidence>
<organism evidence="9 10">
    <name type="scientific">Pullulanibacillus pueri</name>
    <dbReference type="NCBI Taxonomy" id="1437324"/>
    <lineage>
        <taxon>Bacteria</taxon>
        <taxon>Bacillati</taxon>
        <taxon>Bacillota</taxon>
        <taxon>Bacilli</taxon>
        <taxon>Bacillales</taxon>
        <taxon>Sporolactobacillaceae</taxon>
        <taxon>Pullulanibacillus</taxon>
    </lineage>
</organism>
<feature type="signal peptide" evidence="8">
    <location>
        <begin position="1"/>
        <end position="18"/>
    </location>
</feature>
<feature type="lipid moiety-binding region" description="S-diacylglycerol cysteine" evidence="7">
    <location>
        <position position="20"/>
    </location>
</feature>
<comment type="caution">
    <text evidence="9">The sequence shown here is derived from an EMBL/GenBank/DDBJ whole genome shotgun (WGS) entry which is preliminary data.</text>
</comment>
<dbReference type="AlphaFoldDB" id="A0A8J2ZXK3"/>
<gene>
    <name evidence="9" type="ORF">GCM10007096_27230</name>
</gene>